<sequence>MFYRSCFVRLRVKTHHLASFMTKNRMMNLAMPRLITFGVRHKEVLNCLSGAILFLYSYLNTESIAEVSDKERCFLTKARLIWIFSSFYLPSGVNLLPIVLINLM</sequence>
<gene>
    <name evidence="2" type="ORF">NCTC12993_04138</name>
</gene>
<keyword evidence="1" id="KW-1133">Transmembrane helix</keyword>
<evidence type="ECO:0000256" key="1">
    <source>
        <dbReference type="SAM" id="Phobius"/>
    </source>
</evidence>
<proteinExistence type="predicted"/>
<keyword evidence="1" id="KW-0812">Transmembrane</keyword>
<dbReference type="EMBL" id="CAADJD010000020">
    <property type="protein sequence ID" value="VFS68767.1"/>
    <property type="molecule type" value="Genomic_DNA"/>
</dbReference>
<organism evidence="2 3">
    <name type="scientific">Kluyvera cryocrescens</name>
    <name type="common">Kluyvera citrophila</name>
    <dbReference type="NCBI Taxonomy" id="580"/>
    <lineage>
        <taxon>Bacteria</taxon>
        <taxon>Pseudomonadati</taxon>
        <taxon>Pseudomonadota</taxon>
        <taxon>Gammaproteobacteria</taxon>
        <taxon>Enterobacterales</taxon>
        <taxon>Enterobacteriaceae</taxon>
        <taxon>Kluyvera</taxon>
    </lineage>
</organism>
<evidence type="ECO:0000313" key="3">
    <source>
        <dbReference type="Proteomes" id="UP000401081"/>
    </source>
</evidence>
<name>A0A485B4P8_KLUCR</name>
<dbReference type="Proteomes" id="UP000401081">
    <property type="component" value="Unassembled WGS sequence"/>
</dbReference>
<feature type="transmembrane region" description="Helical" evidence="1">
    <location>
        <begin position="81"/>
        <end position="103"/>
    </location>
</feature>
<accession>A0A485B4P8</accession>
<reference evidence="2 3" key="1">
    <citation type="submission" date="2019-03" db="EMBL/GenBank/DDBJ databases">
        <authorList>
            <consortium name="Pathogen Informatics"/>
        </authorList>
    </citation>
    <scope>NUCLEOTIDE SEQUENCE [LARGE SCALE GENOMIC DNA]</scope>
    <source>
        <strain evidence="2 3">NCTC12993</strain>
    </source>
</reference>
<protein>
    <submittedName>
        <fullName evidence="2">Uncharacterized protein</fullName>
    </submittedName>
</protein>
<dbReference type="AlphaFoldDB" id="A0A485B4P8"/>
<keyword evidence="3" id="KW-1185">Reference proteome</keyword>
<keyword evidence="1" id="KW-0472">Membrane</keyword>
<evidence type="ECO:0000313" key="2">
    <source>
        <dbReference type="EMBL" id="VFS68767.1"/>
    </source>
</evidence>